<dbReference type="Proteomes" id="UP001059596">
    <property type="component" value="Unassembled WGS sequence"/>
</dbReference>
<sequence length="69" mass="7841">AINILFKQYSKSSRNNFFKIFFCSRDSRGSEGAKQCRHVVAAVRLADRNRKAPTQLLGQCKLFAFSLVT</sequence>
<name>A0A9Q0BK59_9MUSC</name>
<comment type="caution">
    <text evidence="1">The sequence shown here is derived from an EMBL/GenBank/DDBJ whole genome shotgun (WGS) entry which is preliminary data.</text>
</comment>
<keyword evidence="2" id="KW-1185">Reference proteome</keyword>
<feature type="non-terminal residue" evidence="1">
    <location>
        <position position="69"/>
    </location>
</feature>
<proteinExistence type="predicted"/>
<reference evidence="1" key="1">
    <citation type="journal article" date="2023" name="Genome Biol. Evol.">
        <title>Long-read-based Genome Assembly of Drosophila gunungcola Reveals Fewer Chemosensory Genes in Flower-breeding Species.</title>
        <authorList>
            <person name="Negi A."/>
            <person name="Liao B.Y."/>
            <person name="Yeh S.D."/>
        </authorList>
    </citation>
    <scope>NUCLEOTIDE SEQUENCE</scope>
    <source>
        <strain evidence="1">Sukarami</strain>
    </source>
</reference>
<protein>
    <submittedName>
        <fullName evidence="1">Uncharacterized protein</fullName>
    </submittedName>
</protein>
<organism evidence="1 2">
    <name type="scientific">Drosophila gunungcola</name>
    <name type="common">fruit fly</name>
    <dbReference type="NCBI Taxonomy" id="103775"/>
    <lineage>
        <taxon>Eukaryota</taxon>
        <taxon>Metazoa</taxon>
        <taxon>Ecdysozoa</taxon>
        <taxon>Arthropoda</taxon>
        <taxon>Hexapoda</taxon>
        <taxon>Insecta</taxon>
        <taxon>Pterygota</taxon>
        <taxon>Neoptera</taxon>
        <taxon>Endopterygota</taxon>
        <taxon>Diptera</taxon>
        <taxon>Brachycera</taxon>
        <taxon>Muscomorpha</taxon>
        <taxon>Ephydroidea</taxon>
        <taxon>Drosophilidae</taxon>
        <taxon>Drosophila</taxon>
        <taxon>Sophophora</taxon>
    </lineage>
</organism>
<evidence type="ECO:0000313" key="2">
    <source>
        <dbReference type="Proteomes" id="UP001059596"/>
    </source>
</evidence>
<dbReference type="EMBL" id="JAMKOV010000073">
    <property type="protein sequence ID" value="KAI8034414.1"/>
    <property type="molecule type" value="Genomic_DNA"/>
</dbReference>
<accession>A0A9Q0BK59</accession>
<dbReference type="AlphaFoldDB" id="A0A9Q0BK59"/>
<gene>
    <name evidence="1" type="ORF">M5D96_012776</name>
</gene>
<evidence type="ECO:0000313" key="1">
    <source>
        <dbReference type="EMBL" id="KAI8034414.1"/>
    </source>
</evidence>